<dbReference type="Gene3D" id="3.30.70.1070">
    <property type="entry name" value="Sporulation related repeat"/>
    <property type="match status" value="1"/>
</dbReference>
<name>A0A653AG05_9BACT</name>
<dbReference type="InterPro" id="IPR040495">
    <property type="entry name" value="HU-CCDC81_bac_1"/>
</dbReference>
<dbReference type="InterPro" id="IPR036680">
    <property type="entry name" value="SPOR-like_sf"/>
</dbReference>
<sequence length="320" mass="35862">MEITWISTLKSLLLQSMEKIVRHIETLLRRHDYVILPDFGGFVIQHQPAKISEEQIAPPLAVVGFNPLMNTSDGLLAIEISRAENKSFREAIQLIDSEITQFKQQLKNKKTISCGSLGTLSLNPEGKIMFLPSPNGALLPANYGLSTLFYSQIAKEIEEKRRKTVTISIPSRNKIARYAAVGIIAVGLMFSAPKLNNVSNTTANFNPLEFFNTSEGVNNVSETTSVVENAITTNQQEILQQPEEKKYHVIVGCMPTQKMADDLCAYLKGQNYPNAYVVEPPIKTYRVAIESFSDKNEAIAYMENLRKTNPEFPDAWVLNY</sequence>
<dbReference type="Pfam" id="PF18175">
    <property type="entry name" value="HU-CCDC81_bac_2"/>
    <property type="match status" value="1"/>
</dbReference>
<proteinExistence type="predicted"/>
<accession>A0A653AG05</accession>
<organism evidence="2">
    <name type="scientific">uncultured Paludibacter sp</name>
    <dbReference type="NCBI Taxonomy" id="497635"/>
    <lineage>
        <taxon>Bacteria</taxon>
        <taxon>Pseudomonadati</taxon>
        <taxon>Bacteroidota</taxon>
        <taxon>Bacteroidia</taxon>
        <taxon>Bacteroidales</taxon>
        <taxon>Paludibacteraceae</taxon>
        <taxon>Paludibacter</taxon>
        <taxon>environmental samples</taxon>
    </lineage>
</organism>
<dbReference type="EMBL" id="UPXZ01000036">
    <property type="protein sequence ID" value="VBB46870.1"/>
    <property type="molecule type" value="Genomic_DNA"/>
</dbReference>
<dbReference type="AlphaFoldDB" id="A0A653AG05"/>
<evidence type="ECO:0000259" key="1">
    <source>
        <dbReference type="PROSITE" id="PS51724"/>
    </source>
</evidence>
<evidence type="ECO:0000313" key="2">
    <source>
        <dbReference type="EMBL" id="VBB46870.1"/>
    </source>
</evidence>
<dbReference type="InterPro" id="IPR007730">
    <property type="entry name" value="SPOR-like_dom"/>
</dbReference>
<dbReference type="SUPFAM" id="SSF110997">
    <property type="entry name" value="Sporulation related repeat"/>
    <property type="match status" value="1"/>
</dbReference>
<dbReference type="InterPro" id="IPR041268">
    <property type="entry name" value="HU-CCDC81_bac_2"/>
</dbReference>
<protein>
    <submittedName>
        <fullName evidence="2">Putative Sporulation domain-containing protein</fullName>
    </submittedName>
</protein>
<dbReference type="GO" id="GO:0042834">
    <property type="term" value="F:peptidoglycan binding"/>
    <property type="evidence" value="ECO:0007669"/>
    <property type="project" value="InterPro"/>
</dbReference>
<feature type="domain" description="SPOR" evidence="1">
    <location>
        <begin position="241"/>
        <end position="319"/>
    </location>
</feature>
<gene>
    <name evidence="2" type="ORF">TRIP_D410133</name>
</gene>
<reference evidence="2" key="1">
    <citation type="submission" date="2018-07" db="EMBL/GenBank/DDBJ databases">
        <authorList>
            <consortium name="Genoscope - CEA"/>
            <person name="William W."/>
        </authorList>
    </citation>
    <scope>NUCLEOTIDE SEQUENCE</scope>
    <source>
        <strain evidence="2">IK1</strain>
    </source>
</reference>
<dbReference type="PROSITE" id="PS51724">
    <property type="entry name" value="SPOR"/>
    <property type="match status" value="1"/>
</dbReference>
<dbReference type="Pfam" id="PF18174">
    <property type="entry name" value="HU-CCDC81_bac_1"/>
    <property type="match status" value="1"/>
</dbReference>